<evidence type="ECO:0000313" key="2">
    <source>
        <dbReference type="Proteomes" id="UP000287224"/>
    </source>
</evidence>
<accession>A0A401ZNR4</accession>
<dbReference type="RefSeq" id="WP_126600937.1">
    <property type="nucleotide sequence ID" value="NZ_BIFQ01000002.1"/>
</dbReference>
<proteinExistence type="predicted"/>
<gene>
    <name evidence="1" type="ORF">KDAU_57250</name>
</gene>
<protein>
    <submittedName>
        <fullName evidence="1">Uncharacterized protein</fullName>
    </submittedName>
</protein>
<dbReference type="Proteomes" id="UP000287224">
    <property type="component" value="Unassembled WGS sequence"/>
</dbReference>
<organism evidence="1 2">
    <name type="scientific">Dictyobacter aurantiacus</name>
    <dbReference type="NCBI Taxonomy" id="1936993"/>
    <lineage>
        <taxon>Bacteria</taxon>
        <taxon>Bacillati</taxon>
        <taxon>Chloroflexota</taxon>
        <taxon>Ktedonobacteria</taxon>
        <taxon>Ktedonobacterales</taxon>
        <taxon>Dictyobacteraceae</taxon>
        <taxon>Dictyobacter</taxon>
    </lineage>
</organism>
<comment type="caution">
    <text evidence="1">The sequence shown here is derived from an EMBL/GenBank/DDBJ whole genome shotgun (WGS) entry which is preliminary data.</text>
</comment>
<name>A0A401ZNR4_9CHLR</name>
<reference evidence="2" key="1">
    <citation type="submission" date="2018-12" db="EMBL/GenBank/DDBJ databases">
        <title>Tengunoibacter tsumagoiensis gen. nov., sp. nov., Dictyobacter kobayashii sp. nov., D. alpinus sp. nov., and D. joshuensis sp. nov. and description of Dictyobacteraceae fam. nov. within the order Ktedonobacterales isolated from Tengu-no-mugimeshi.</title>
        <authorList>
            <person name="Wang C.M."/>
            <person name="Zheng Y."/>
            <person name="Sakai Y."/>
            <person name="Toyoda A."/>
            <person name="Minakuchi Y."/>
            <person name="Abe K."/>
            <person name="Yokota A."/>
            <person name="Yabe S."/>
        </authorList>
    </citation>
    <scope>NUCLEOTIDE SEQUENCE [LARGE SCALE GENOMIC DNA]</scope>
    <source>
        <strain evidence="2">S-27</strain>
    </source>
</reference>
<dbReference type="EMBL" id="BIFQ01000002">
    <property type="protein sequence ID" value="GCE08396.1"/>
    <property type="molecule type" value="Genomic_DNA"/>
</dbReference>
<dbReference type="AlphaFoldDB" id="A0A401ZNR4"/>
<evidence type="ECO:0000313" key="1">
    <source>
        <dbReference type="EMBL" id="GCE08396.1"/>
    </source>
</evidence>
<sequence length="61" mass="7350">MYRREVSRFLIIFLSIEYSATRLHLDEEKTETLQQILGHPGTTPAQFIQNNRQRWITQSWT</sequence>
<keyword evidence="2" id="KW-1185">Reference proteome</keyword>